<comment type="caution">
    <text evidence="2">The sequence shown here is derived from an EMBL/GenBank/DDBJ whole genome shotgun (WGS) entry which is preliminary data.</text>
</comment>
<accession>A0AAE0AB61</accession>
<feature type="region of interest" description="Disordered" evidence="1">
    <location>
        <begin position="1"/>
        <end position="42"/>
    </location>
</feature>
<name>A0AAE0AB61_9ROSI</name>
<evidence type="ECO:0000313" key="2">
    <source>
        <dbReference type="EMBL" id="KAK3207009.1"/>
    </source>
</evidence>
<proteinExistence type="predicted"/>
<evidence type="ECO:0000313" key="3">
    <source>
        <dbReference type="Proteomes" id="UP001281410"/>
    </source>
</evidence>
<dbReference type="EMBL" id="JANJYJ010000006">
    <property type="protein sequence ID" value="KAK3207009.1"/>
    <property type="molecule type" value="Genomic_DNA"/>
</dbReference>
<organism evidence="2 3">
    <name type="scientific">Dipteronia sinensis</name>
    <dbReference type="NCBI Taxonomy" id="43782"/>
    <lineage>
        <taxon>Eukaryota</taxon>
        <taxon>Viridiplantae</taxon>
        <taxon>Streptophyta</taxon>
        <taxon>Embryophyta</taxon>
        <taxon>Tracheophyta</taxon>
        <taxon>Spermatophyta</taxon>
        <taxon>Magnoliopsida</taxon>
        <taxon>eudicotyledons</taxon>
        <taxon>Gunneridae</taxon>
        <taxon>Pentapetalae</taxon>
        <taxon>rosids</taxon>
        <taxon>malvids</taxon>
        <taxon>Sapindales</taxon>
        <taxon>Sapindaceae</taxon>
        <taxon>Hippocastanoideae</taxon>
        <taxon>Acereae</taxon>
        <taxon>Dipteronia</taxon>
    </lineage>
</organism>
<gene>
    <name evidence="2" type="ORF">Dsin_021055</name>
</gene>
<protein>
    <submittedName>
        <fullName evidence="2">Uncharacterized protein</fullName>
    </submittedName>
</protein>
<sequence>MAVLSLSENDKKENLPFTSKQSAKCPPAPSSSTTNKRRGVRRPLQDITNLFNSQVDSSPSTSLVSLQPICRKRRAEASLESMCRIVESVCKFDLVCN</sequence>
<keyword evidence="3" id="KW-1185">Reference proteome</keyword>
<dbReference type="Proteomes" id="UP001281410">
    <property type="component" value="Unassembled WGS sequence"/>
</dbReference>
<dbReference type="AlphaFoldDB" id="A0AAE0AB61"/>
<reference evidence="2" key="1">
    <citation type="journal article" date="2023" name="Plant J.">
        <title>Genome sequences and population genomics provide insights into the demographic history, inbreeding, and mutation load of two 'living fossil' tree species of Dipteronia.</title>
        <authorList>
            <person name="Feng Y."/>
            <person name="Comes H.P."/>
            <person name="Chen J."/>
            <person name="Zhu S."/>
            <person name="Lu R."/>
            <person name="Zhang X."/>
            <person name="Li P."/>
            <person name="Qiu J."/>
            <person name="Olsen K.M."/>
            <person name="Qiu Y."/>
        </authorList>
    </citation>
    <scope>NUCLEOTIDE SEQUENCE</scope>
    <source>
        <strain evidence="2">NBL</strain>
    </source>
</reference>
<evidence type="ECO:0000256" key="1">
    <source>
        <dbReference type="SAM" id="MobiDB-lite"/>
    </source>
</evidence>